<proteinExistence type="predicted"/>
<protein>
    <recommendedName>
        <fullName evidence="2">Excalibur calcium-binding domain-containing protein</fullName>
    </recommendedName>
</protein>
<feature type="signal peptide" evidence="1">
    <location>
        <begin position="1"/>
        <end position="22"/>
    </location>
</feature>
<sequence>MYKGLLAVAAVAAAFIYYKTHAPLVNPVAQAEPQQIEVSAVAATAEPEFRCEGKQHCSQMASCAEARFYLKNCPAVKMDGDGDGIPCETPPLQCMF</sequence>
<dbReference type="RefSeq" id="WP_340521615.1">
    <property type="nucleotide sequence ID" value="NZ_FMSH01000081.1"/>
</dbReference>
<evidence type="ECO:0000313" key="3">
    <source>
        <dbReference type="EMBL" id="SCU74341.1"/>
    </source>
</evidence>
<keyword evidence="1" id="KW-0732">Signal</keyword>
<dbReference type="AlphaFoldDB" id="A0A1K0IAP6"/>
<name>A0A1K0IAP6_CUPNE</name>
<dbReference type="InterPro" id="IPR008613">
    <property type="entry name" value="Excalibur_Ca-bd_domain"/>
</dbReference>
<evidence type="ECO:0000256" key="1">
    <source>
        <dbReference type="SAM" id="SignalP"/>
    </source>
</evidence>
<dbReference type="Pfam" id="PF05901">
    <property type="entry name" value="Excalibur"/>
    <property type="match status" value="1"/>
</dbReference>
<organism evidence="3">
    <name type="scientific">Cupriavidus necator</name>
    <name type="common">Alcaligenes eutrophus</name>
    <name type="synonym">Ralstonia eutropha</name>
    <dbReference type="NCBI Taxonomy" id="106590"/>
    <lineage>
        <taxon>Bacteria</taxon>
        <taxon>Pseudomonadati</taxon>
        <taxon>Pseudomonadota</taxon>
        <taxon>Betaproteobacteria</taxon>
        <taxon>Burkholderiales</taxon>
        <taxon>Burkholderiaceae</taxon>
        <taxon>Cupriavidus</taxon>
    </lineage>
</organism>
<feature type="domain" description="Excalibur calcium-binding" evidence="2">
    <location>
        <begin position="55"/>
        <end position="88"/>
    </location>
</feature>
<accession>A0A1K0IAP6</accession>
<reference evidence="3" key="1">
    <citation type="submission" date="2016-09" db="EMBL/GenBank/DDBJ databases">
        <authorList>
            <person name="Capua I."/>
            <person name="De Benedictis P."/>
            <person name="Joannis T."/>
            <person name="Lombin L.H."/>
            <person name="Cattoli G."/>
        </authorList>
    </citation>
    <scope>NUCLEOTIDE SEQUENCE</scope>
    <source>
        <strain evidence="3">B9</strain>
    </source>
</reference>
<evidence type="ECO:0000259" key="2">
    <source>
        <dbReference type="Pfam" id="PF05901"/>
    </source>
</evidence>
<dbReference type="EMBL" id="FMSH01000081">
    <property type="protein sequence ID" value="SCU74341.1"/>
    <property type="molecule type" value="Genomic_DNA"/>
</dbReference>
<feature type="chain" id="PRO_5009664805" description="Excalibur calcium-binding domain-containing protein" evidence="1">
    <location>
        <begin position="23"/>
        <end position="96"/>
    </location>
</feature>
<gene>
    <name evidence="3" type="ORF">CNECB9_1710030</name>
</gene>